<dbReference type="STRING" id="405436.SAMN05444365_103123"/>
<name>A0A1H3LW96_9ACTN</name>
<dbReference type="Proteomes" id="UP000242415">
    <property type="component" value="Unassembled WGS sequence"/>
</dbReference>
<evidence type="ECO:0000313" key="3">
    <source>
        <dbReference type="EMBL" id="SDY68690.1"/>
    </source>
</evidence>
<keyword evidence="4" id="KW-1185">Reference proteome</keyword>
<feature type="compositionally biased region" description="Pro residues" evidence="1">
    <location>
        <begin position="104"/>
        <end position="158"/>
    </location>
</feature>
<organism evidence="3 4">
    <name type="scientific">Micromonospora pattaloongensis</name>
    <dbReference type="NCBI Taxonomy" id="405436"/>
    <lineage>
        <taxon>Bacteria</taxon>
        <taxon>Bacillati</taxon>
        <taxon>Actinomycetota</taxon>
        <taxon>Actinomycetes</taxon>
        <taxon>Micromonosporales</taxon>
        <taxon>Micromonosporaceae</taxon>
        <taxon>Micromonospora</taxon>
    </lineage>
</organism>
<reference evidence="4" key="1">
    <citation type="submission" date="2016-10" db="EMBL/GenBank/DDBJ databases">
        <authorList>
            <person name="Varghese N."/>
            <person name="Submissions S."/>
        </authorList>
    </citation>
    <scope>NUCLEOTIDE SEQUENCE [LARGE SCALE GENOMIC DNA]</scope>
    <source>
        <strain evidence="4">DSM 45245</strain>
    </source>
</reference>
<keyword evidence="2" id="KW-0472">Membrane</keyword>
<gene>
    <name evidence="3" type="ORF">SAMN05444365_103123</name>
</gene>
<protein>
    <submittedName>
        <fullName evidence="3">Uncharacterized protein</fullName>
    </submittedName>
</protein>
<accession>A0A1H3LW96</accession>
<feature type="region of interest" description="Disordered" evidence="1">
    <location>
        <begin position="68"/>
        <end position="194"/>
    </location>
</feature>
<proteinExistence type="predicted"/>
<sequence length="194" mass="19821">MRLANPAKVDQIAVSEELSIPVFVDVTGRRQRLVRWLAIGVTGGCLGYAALLVATVAGSPVIPPLARSLPQLESRPQPAPSVTPTPDSARRARLVAAPQGGLPAPAPTSPPAAVPGPVRPQPVPVVPQRPPGHGPGLPPVTVPPIPTRPPRPGTPTPEPTRTAIPESTRPPVGSGPQQPAPREAPGEASAGPVR</sequence>
<dbReference type="EMBL" id="FNPH01000003">
    <property type="protein sequence ID" value="SDY68690.1"/>
    <property type="molecule type" value="Genomic_DNA"/>
</dbReference>
<evidence type="ECO:0000256" key="2">
    <source>
        <dbReference type="SAM" id="Phobius"/>
    </source>
</evidence>
<evidence type="ECO:0000256" key="1">
    <source>
        <dbReference type="SAM" id="MobiDB-lite"/>
    </source>
</evidence>
<evidence type="ECO:0000313" key="4">
    <source>
        <dbReference type="Proteomes" id="UP000242415"/>
    </source>
</evidence>
<keyword evidence="2" id="KW-0812">Transmembrane</keyword>
<feature type="transmembrane region" description="Helical" evidence="2">
    <location>
        <begin position="36"/>
        <end position="58"/>
    </location>
</feature>
<dbReference type="AlphaFoldDB" id="A0A1H3LW96"/>
<keyword evidence="2" id="KW-1133">Transmembrane helix</keyword>